<reference evidence="14" key="1">
    <citation type="submission" date="2025-08" db="UniProtKB">
        <authorList>
            <consortium name="RefSeq"/>
        </authorList>
    </citation>
    <scope>IDENTIFICATION</scope>
</reference>
<dbReference type="PANTHER" id="PTHR45884:SF2">
    <property type="entry name" value="N-ACETYLTRANSFERASE ECO"/>
    <property type="match status" value="1"/>
</dbReference>
<keyword evidence="8" id="KW-0131">Cell cycle</keyword>
<keyword evidence="13" id="KW-1185">Reference proteome</keyword>
<proteinExistence type="inferred from homology"/>
<evidence type="ECO:0000259" key="12">
    <source>
        <dbReference type="Pfam" id="PF13880"/>
    </source>
</evidence>
<dbReference type="GeneID" id="101239412"/>
<name>A0ABM4D899_HYDVU</name>
<evidence type="ECO:0000256" key="9">
    <source>
        <dbReference type="ARBA" id="ARBA00023315"/>
    </source>
</evidence>
<evidence type="ECO:0000256" key="2">
    <source>
        <dbReference type="ARBA" id="ARBA00005816"/>
    </source>
</evidence>
<dbReference type="PANTHER" id="PTHR45884">
    <property type="entry name" value="N-ACETYLTRANSFERASE ECO"/>
    <property type="match status" value="1"/>
</dbReference>
<organism evidence="13 14">
    <name type="scientific">Hydra vulgaris</name>
    <name type="common">Hydra</name>
    <name type="synonym">Hydra attenuata</name>
    <dbReference type="NCBI Taxonomy" id="6087"/>
    <lineage>
        <taxon>Eukaryota</taxon>
        <taxon>Metazoa</taxon>
        <taxon>Cnidaria</taxon>
        <taxon>Hydrozoa</taxon>
        <taxon>Hydroidolina</taxon>
        <taxon>Anthoathecata</taxon>
        <taxon>Aplanulata</taxon>
        <taxon>Hydridae</taxon>
        <taxon>Hydra</taxon>
    </lineage>
</organism>
<feature type="region of interest" description="Disordered" evidence="10">
    <location>
        <begin position="184"/>
        <end position="205"/>
    </location>
</feature>
<keyword evidence="6" id="KW-0862">Zinc</keyword>
<evidence type="ECO:0000256" key="6">
    <source>
        <dbReference type="ARBA" id="ARBA00022833"/>
    </source>
</evidence>
<sequence length="489" mass="55213">MELKLLKHDKNNMKARPPNLFYGSKKPRLMKCFDPLQKYDENSSLFTRPELQTSTENLPVSEYVSDISSKTERYPEKECCTCPTLANIHETIDISSPVRRSSSLHSSSTNGSDSEKSFTLAVVNENKTAAISLSPIASNLKCDKSLYSKKKFICCNDNFKNEESNSLSSSKLKSKQRTISSYFNQSSAPAKENSQSSPNSHSNNKNLDYSAKLFHQVLLKPCKTENTQITFTPFDLQLSPGEKRKSLPKKLTPKKCITNNSGKEQTYIDLGQKNFGHVTCTICGMVYTKSQVDDETQHAKYHEKLVQKLKFPGWKNERVVQEFYDGRIILVKSSDNHLHQKKLLDIKDIVDTELGFTKNQNTNSSDQQVYLFISAKKIVGYAVALPICKAFPIILTTEISSPESACGAPTTSWCCSIEPVPAVCGISRIWVFSQNRRQNIATRIVDCIRHNFLYGCVISKNKIAFSDPTPDGRIFAEKYIEDPRILVFR</sequence>
<dbReference type="Pfam" id="PF13878">
    <property type="entry name" value="zf-C2H2_3"/>
    <property type="match status" value="1"/>
</dbReference>
<dbReference type="InterPro" id="IPR028009">
    <property type="entry name" value="ESCO_Acetyltransf_dom"/>
</dbReference>
<keyword evidence="4" id="KW-0479">Metal-binding</keyword>
<dbReference type="RefSeq" id="XP_065670548.1">
    <property type="nucleotide sequence ID" value="XM_065814476.1"/>
</dbReference>
<protein>
    <submittedName>
        <fullName evidence="14">N-acetyltransferase ESCO2 isoform X3</fullName>
    </submittedName>
</protein>
<dbReference type="Proteomes" id="UP001652625">
    <property type="component" value="Chromosome 12"/>
</dbReference>
<gene>
    <name evidence="14" type="primary">LOC101239412</name>
</gene>
<feature type="domain" description="N-acetyltransferase ESCO zinc-finger" evidence="11">
    <location>
        <begin position="265"/>
        <end position="303"/>
    </location>
</feature>
<feature type="compositionally biased region" description="Low complexity" evidence="10">
    <location>
        <begin position="193"/>
        <end position="205"/>
    </location>
</feature>
<comment type="subcellular location">
    <subcellularLocation>
        <location evidence="1">Nucleus</location>
    </subcellularLocation>
</comment>
<dbReference type="InterPro" id="IPR028005">
    <property type="entry name" value="AcTrfase_ESCO_Znf_dom"/>
</dbReference>
<evidence type="ECO:0000256" key="7">
    <source>
        <dbReference type="ARBA" id="ARBA00023242"/>
    </source>
</evidence>
<evidence type="ECO:0000256" key="1">
    <source>
        <dbReference type="ARBA" id="ARBA00004123"/>
    </source>
</evidence>
<accession>A0ABM4D899</accession>
<evidence type="ECO:0000256" key="4">
    <source>
        <dbReference type="ARBA" id="ARBA00022723"/>
    </source>
</evidence>
<evidence type="ECO:0000256" key="3">
    <source>
        <dbReference type="ARBA" id="ARBA00022679"/>
    </source>
</evidence>
<evidence type="ECO:0000313" key="13">
    <source>
        <dbReference type="Proteomes" id="UP001652625"/>
    </source>
</evidence>
<keyword evidence="5" id="KW-0863">Zinc-finger</keyword>
<keyword evidence="7" id="KW-0539">Nucleus</keyword>
<feature type="compositionally biased region" description="Low complexity" evidence="10">
    <location>
        <begin position="96"/>
        <end position="112"/>
    </location>
</feature>
<feature type="region of interest" description="Disordered" evidence="10">
    <location>
        <begin position="96"/>
        <end position="116"/>
    </location>
</feature>
<evidence type="ECO:0000259" key="11">
    <source>
        <dbReference type="Pfam" id="PF13878"/>
    </source>
</evidence>
<keyword evidence="3" id="KW-0808">Transferase</keyword>
<evidence type="ECO:0000313" key="14">
    <source>
        <dbReference type="RefSeq" id="XP_065670548.1"/>
    </source>
</evidence>
<evidence type="ECO:0000256" key="8">
    <source>
        <dbReference type="ARBA" id="ARBA00023306"/>
    </source>
</evidence>
<comment type="similarity">
    <text evidence="2">Belongs to the acetyltransferase family. ECO subfamily.</text>
</comment>
<evidence type="ECO:0000256" key="10">
    <source>
        <dbReference type="SAM" id="MobiDB-lite"/>
    </source>
</evidence>
<dbReference type="Pfam" id="PF13880">
    <property type="entry name" value="Acetyltransf_13"/>
    <property type="match status" value="1"/>
</dbReference>
<evidence type="ECO:0000256" key="5">
    <source>
        <dbReference type="ARBA" id="ARBA00022771"/>
    </source>
</evidence>
<keyword evidence="9" id="KW-0012">Acyltransferase</keyword>
<feature type="domain" description="N-acetyltransferase ESCO acetyl-transferase" evidence="12">
    <location>
        <begin position="420"/>
        <end position="488"/>
    </location>
</feature>